<feature type="region of interest" description="Disordered" evidence="1">
    <location>
        <begin position="55"/>
        <end position="78"/>
    </location>
</feature>
<protein>
    <submittedName>
        <fullName evidence="2">Uncharacterized protein</fullName>
    </submittedName>
</protein>
<accession>A0AA40BNP4</accession>
<sequence length="101" mass="11329">MDRKLHLIFPLSLPTLGTYIPSFPPHHVHKHQTCNSLSPRKSQKAFPSIPPILHTGLTHSRQTSVTRPPTSPQDRTIWPSPLVGALNTHLSAITYVARRSR</sequence>
<reference evidence="2" key="1">
    <citation type="submission" date="2023-06" db="EMBL/GenBank/DDBJ databases">
        <title>Genome-scale phylogeny and comparative genomics of the fungal order Sordariales.</title>
        <authorList>
            <consortium name="Lawrence Berkeley National Laboratory"/>
            <person name="Hensen N."/>
            <person name="Bonometti L."/>
            <person name="Westerberg I."/>
            <person name="Brannstrom I.O."/>
            <person name="Guillou S."/>
            <person name="Cros-Aarteil S."/>
            <person name="Calhoun S."/>
            <person name="Haridas S."/>
            <person name="Kuo A."/>
            <person name="Mondo S."/>
            <person name="Pangilinan J."/>
            <person name="Riley R."/>
            <person name="Labutti K."/>
            <person name="Andreopoulos B."/>
            <person name="Lipzen A."/>
            <person name="Chen C."/>
            <person name="Yanf M."/>
            <person name="Daum C."/>
            <person name="Ng V."/>
            <person name="Clum A."/>
            <person name="Steindorff A."/>
            <person name="Ohm R."/>
            <person name="Martin F."/>
            <person name="Silar P."/>
            <person name="Natvig D."/>
            <person name="Lalanne C."/>
            <person name="Gautier V."/>
            <person name="Ament-Velasquez S.L."/>
            <person name="Kruys A."/>
            <person name="Hutchinson M.I."/>
            <person name="Powell A.J."/>
            <person name="Barry K."/>
            <person name="Miller A.N."/>
            <person name="Grigoriev I.V."/>
            <person name="Debuchy R."/>
            <person name="Gladieux P."/>
            <person name="Thoren M.H."/>
            <person name="Johannesson H."/>
        </authorList>
    </citation>
    <scope>NUCLEOTIDE SEQUENCE</scope>
    <source>
        <strain evidence="2">CBS 540.89</strain>
    </source>
</reference>
<dbReference type="AlphaFoldDB" id="A0AA40BNP4"/>
<evidence type="ECO:0000256" key="1">
    <source>
        <dbReference type="SAM" id="MobiDB-lite"/>
    </source>
</evidence>
<name>A0AA40BNP4_9PEZI</name>
<feature type="compositionally biased region" description="Polar residues" evidence="1">
    <location>
        <begin position="57"/>
        <end position="74"/>
    </location>
</feature>
<dbReference type="Proteomes" id="UP001172159">
    <property type="component" value="Unassembled WGS sequence"/>
</dbReference>
<evidence type="ECO:0000313" key="3">
    <source>
        <dbReference type="Proteomes" id="UP001172159"/>
    </source>
</evidence>
<gene>
    <name evidence="2" type="ORF">B0T21DRAFT_168268</name>
</gene>
<organism evidence="2 3">
    <name type="scientific">Apiosordaria backusii</name>
    <dbReference type="NCBI Taxonomy" id="314023"/>
    <lineage>
        <taxon>Eukaryota</taxon>
        <taxon>Fungi</taxon>
        <taxon>Dikarya</taxon>
        <taxon>Ascomycota</taxon>
        <taxon>Pezizomycotina</taxon>
        <taxon>Sordariomycetes</taxon>
        <taxon>Sordariomycetidae</taxon>
        <taxon>Sordariales</taxon>
        <taxon>Lasiosphaeriaceae</taxon>
        <taxon>Apiosordaria</taxon>
    </lineage>
</organism>
<comment type="caution">
    <text evidence="2">The sequence shown here is derived from an EMBL/GenBank/DDBJ whole genome shotgun (WGS) entry which is preliminary data.</text>
</comment>
<proteinExistence type="predicted"/>
<feature type="region of interest" description="Disordered" evidence="1">
    <location>
        <begin position="31"/>
        <end position="50"/>
    </location>
</feature>
<dbReference type="EMBL" id="JAUKTV010000005">
    <property type="protein sequence ID" value="KAK0737592.1"/>
    <property type="molecule type" value="Genomic_DNA"/>
</dbReference>
<evidence type="ECO:0000313" key="2">
    <source>
        <dbReference type="EMBL" id="KAK0737592.1"/>
    </source>
</evidence>
<keyword evidence="3" id="KW-1185">Reference proteome</keyword>